<dbReference type="GO" id="GO:0000136">
    <property type="term" value="C:mannan polymerase complex"/>
    <property type="evidence" value="ECO:0007669"/>
    <property type="project" value="TreeGrafter"/>
</dbReference>
<dbReference type="Pfam" id="PF04488">
    <property type="entry name" value="Gly_transf_sug"/>
    <property type="match status" value="1"/>
</dbReference>
<evidence type="ECO:0000313" key="3">
    <source>
        <dbReference type="Proteomes" id="UP000235672"/>
    </source>
</evidence>
<evidence type="ECO:0000256" key="1">
    <source>
        <dbReference type="ARBA" id="ARBA00009003"/>
    </source>
</evidence>
<reference evidence="2 3" key="1">
    <citation type="submission" date="2016-05" db="EMBL/GenBank/DDBJ databases">
        <title>A degradative enzymes factory behind the ericoid mycorrhizal symbiosis.</title>
        <authorList>
            <consortium name="DOE Joint Genome Institute"/>
            <person name="Martino E."/>
            <person name="Morin E."/>
            <person name="Grelet G."/>
            <person name="Kuo A."/>
            <person name="Kohler A."/>
            <person name="Daghino S."/>
            <person name="Barry K."/>
            <person name="Choi C."/>
            <person name="Cichocki N."/>
            <person name="Clum A."/>
            <person name="Copeland A."/>
            <person name="Hainaut M."/>
            <person name="Haridas S."/>
            <person name="Labutti K."/>
            <person name="Lindquist E."/>
            <person name="Lipzen A."/>
            <person name="Khouja H.-R."/>
            <person name="Murat C."/>
            <person name="Ohm R."/>
            <person name="Olson A."/>
            <person name="Spatafora J."/>
            <person name="Veneault-Fourrey C."/>
            <person name="Henrissat B."/>
            <person name="Grigoriev I."/>
            <person name="Martin F."/>
            <person name="Perotto S."/>
        </authorList>
    </citation>
    <scope>NUCLEOTIDE SEQUENCE [LARGE SCALE GENOMIC DNA]</scope>
    <source>
        <strain evidence="2 3">UAMH 7357</strain>
    </source>
</reference>
<organism evidence="2 3">
    <name type="scientific">Hyaloscypha hepaticicola</name>
    <dbReference type="NCBI Taxonomy" id="2082293"/>
    <lineage>
        <taxon>Eukaryota</taxon>
        <taxon>Fungi</taxon>
        <taxon>Dikarya</taxon>
        <taxon>Ascomycota</taxon>
        <taxon>Pezizomycotina</taxon>
        <taxon>Leotiomycetes</taxon>
        <taxon>Helotiales</taxon>
        <taxon>Hyaloscyphaceae</taxon>
        <taxon>Hyaloscypha</taxon>
    </lineage>
</organism>
<dbReference type="Proteomes" id="UP000235672">
    <property type="component" value="Unassembled WGS sequence"/>
</dbReference>
<proteinExistence type="inferred from homology"/>
<name>A0A2J6PWI1_9HELO</name>
<gene>
    <name evidence="2" type="ORF">NA56DRAFT_647861</name>
</gene>
<dbReference type="SUPFAM" id="SSF53448">
    <property type="entry name" value="Nucleotide-diphospho-sugar transferases"/>
    <property type="match status" value="1"/>
</dbReference>
<evidence type="ECO:0000313" key="2">
    <source>
        <dbReference type="EMBL" id="PMD18400.1"/>
    </source>
</evidence>
<keyword evidence="2" id="KW-0808">Transferase</keyword>
<dbReference type="Gene3D" id="3.90.550.20">
    <property type="match status" value="1"/>
</dbReference>
<dbReference type="GO" id="GO:0006487">
    <property type="term" value="P:protein N-linked glycosylation"/>
    <property type="evidence" value="ECO:0007669"/>
    <property type="project" value="TreeGrafter"/>
</dbReference>
<dbReference type="InterPro" id="IPR039367">
    <property type="entry name" value="Och1-like"/>
</dbReference>
<dbReference type="PANTHER" id="PTHR31834">
    <property type="entry name" value="INITIATION-SPECIFIC ALPHA-1,6-MANNOSYLTRANSFERASE"/>
    <property type="match status" value="1"/>
</dbReference>
<protein>
    <submittedName>
        <fullName evidence="2">Glycosyltransferase family 32 protein</fullName>
    </submittedName>
</protein>
<dbReference type="InterPro" id="IPR007577">
    <property type="entry name" value="GlycoTrfase_DXD_sugar-bd_CS"/>
</dbReference>
<dbReference type="GO" id="GO:0000009">
    <property type="term" value="F:alpha-1,6-mannosyltransferase activity"/>
    <property type="evidence" value="ECO:0007669"/>
    <property type="project" value="InterPro"/>
</dbReference>
<dbReference type="InterPro" id="IPR029044">
    <property type="entry name" value="Nucleotide-diphossugar_trans"/>
</dbReference>
<comment type="similarity">
    <text evidence="1">Belongs to the glycosyltransferase 32 family.</text>
</comment>
<dbReference type="AlphaFoldDB" id="A0A2J6PWI1"/>
<dbReference type="PANTHER" id="PTHR31834:SF10">
    <property type="entry name" value="TRANSFERASE, PUTATIVE (AFU_ORTHOLOGUE AFUA_8G02040)-RELATED"/>
    <property type="match status" value="1"/>
</dbReference>
<dbReference type="EMBL" id="KZ613494">
    <property type="protein sequence ID" value="PMD18400.1"/>
    <property type="molecule type" value="Genomic_DNA"/>
</dbReference>
<dbReference type="STRING" id="1745343.A0A2J6PWI1"/>
<sequence>MATIRAFQKLITCLTAWYIPPEWLNPSDPPPRNILEAAQLAQRLANEGSRYIPYSKIPLIIHQTWKDTDLVTWKPEVLEGVEKWLTYATAEGKESMAYFLWLDEGCKQLITGLQPDLVEYVDALPLMVEKSDIFRVLMVKLIGGVYGDIDTLPLRNPASWLDATDVTPWTDPETGKTYSTAAHSSSKTQPIQLILGIEGDNRPDTDDFWRMGYNYPIQVTQWALASAPNHPILNKFISDFAAQVDEIRRPVKGDAKAMKNAIYRVDPIVLTGPAAVTLAAMEYLKEEKDLRWDALTGLVDHGRSKAVGDTLIFPITAFRYVFSSL</sequence>
<accession>A0A2J6PWI1</accession>
<keyword evidence="3" id="KW-1185">Reference proteome</keyword>
<dbReference type="OrthoDB" id="1577640at2759"/>